<evidence type="ECO:0000256" key="1">
    <source>
        <dbReference type="SAM" id="MobiDB-lite"/>
    </source>
</evidence>
<gene>
    <name evidence="2" type="ORF">DB88DRAFT_473007</name>
</gene>
<dbReference type="AlphaFoldDB" id="A0AAD9FQU5"/>
<evidence type="ECO:0000313" key="3">
    <source>
        <dbReference type="Proteomes" id="UP001182556"/>
    </source>
</evidence>
<reference evidence="2" key="1">
    <citation type="submission" date="2023-02" db="EMBL/GenBank/DDBJ databases">
        <title>Identification and recombinant expression of a fungal hydrolase from Papiliotrema laurentii that hydrolyzes apple cutin and clears colloidal polyester polyurethane.</title>
        <authorList>
            <consortium name="DOE Joint Genome Institute"/>
            <person name="Roman V.A."/>
            <person name="Bojanowski C."/>
            <person name="Crable B.R."/>
            <person name="Wagner D.N."/>
            <person name="Hung C.S."/>
            <person name="Nadeau L.J."/>
            <person name="Schratz L."/>
            <person name="Haridas S."/>
            <person name="Pangilinan J."/>
            <person name="Lipzen A."/>
            <person name="Na H."/>
            <person name="Yan M."/>
            <person name="Ng V."/>
            <person name="Grigoriev I.V."/>
            <person name="Spatafora J.W."/>
            <person name="Barlow D."/>
            <person name="Biffinger J."/>
            <person name="Kelley-Loughnane N."/>
            <person name="Varaljay V.A."/>
            <person name="Crookes-Goodson W.J."/>
        </authorList>
    </citation>
    <scope>NUCLEOTIDE SEQUENCE</scope>
    <source>
        <strain evidence="2">5307AH</strain>
    </source>
</reference>
<accession>A0AAD9FQU5</accession>
<sequence length="250" mass="27541">MPLSDQSKNSQPAAPPLGTGDTGIEKLMRGAYSQLEEYVKRSHCWRFAQLRGGWANQLPMWVDRMKNLANPPQDQSSRPRVAMTPHECSLHLSVEGVTFILSAMTTEVRTHEGVIPTDKTIQPLCSVIVAGMVVPAHGTGNLSRPFTWSCKATFSTAWLGKEQVVSLKNGPQAQAEHRVQRLEGTKTGKVSTEHCLTRPSPLRPHGMPDVPKRGSTKKHTGAAPHQIPMSVFRYGKAERAPTDNRLHGEK</sequence>
<dbReference type="Proteomes" id="UP001182556">
    <property type="component" value="Unassembled WGS sequence"/>
</dbReference>
<comment type="caution">
    <text evidence="2">The sequence shown here is derived from an EMBL/GenBank/DDBJ whole genome shotgun (WGS) entry which is preliminary data.</text>
</comment>
<organism evidence="2 3">
    <name type="scientific">Papiliotrema laurentii</name>
    <name type="common">Cryptococcus laurentii</name>
    <dbReference type="NCBI Taxonomy" id="5418"/>
    <lineage>
        <taxon>Eukaryota</taxon>
        <taxon>Fungi</taxon>
        <taxon>Dikarya</taxon>
        <taxon>Basidiomycota</taxon>
        <taxon>Agaricomycotina</taxon>
        <taxon>Tremellomycetes</taxon>
        <taxon>Tremellales</taxon>
        <taxon>Rhynchogastremaceae</taxon>
        <taxon>Papiliotrema</taxon>
    </lineage>
</organism>
<proteinExistence type="predicted"/>
<feature type="region of interest" description="Disordered" evidence="1">
    <location>
        <begin position="1"/>
        <end position="23"/>
    </location>
</feature>
<dbReference type="EMBL" id="JAODAN010000005">
    <property type="protein sequence ID" value="KAK1924513.1"/>
    <property type="molecule type" value="Genomic_DNA"/>
</dbReference>
<name>A0AAD9FQU5_PAPLA</name>
<evidence type="ECO:0000313" key="2">
    <source>
        <dbReference type="EMBL" id="KAK1924513.1"/>
    </source>
</evidence>
<protein>
    <submittedName>
        <fullName evidence="2">Uncharacterized protein</fullName>
    </submittedName>
</protein>
<feature type="region of interest" description="Disordered" evidence="1">
    <location>
        <begin position="188"/>
        <end position="227"/>
    </location>
</feature>
<keyword evidence="3" id="KW-1185">Reference proteome</keyword>
<feature type="compositionally biased region" description="Polar residues" evidence="1">
    <location>
        <begin position="1"/>
        <end position="12"/>
    </location>
</feature>